<dbReference type="Gene3D" id="3.30.420.10">
    <property type="entry name" value="Ribonuclease H-like superfamily/Ribonuclease H"/>
    <property type="match status" value="1"/>
</dbReference>
<protein>
    <submittedName>
        <fullName evidence="2">Integrase catalytic domain-containing protein</fullName>
    </submittedName>
</protein>
<dbReference type="AlphaFoldDB" id="A0A0K0FEU1"/>
<reference evidence="1" key="1">
    <citation type="submission" date="2014-07" db="EMBL/GenBank/DDBJ databases">
        <authorList>
            <person name="Martin A.A"/>
            <person name="De Silva N."/>
        </authorList>
    </citation>
    <scope>NUCLEOTIDE SEQUENCE</scope>
</reference>
<dbReference type="InterPro" id="IPR036397">
    <property type="entry name" value="RNaseH_sf"/>
</dbReference>
<keyword evidence="1" id="KW-1185">Reference proteome</keyword>
<dbReference type="InterPro" id="IPR012337">
    <property type="entry name" value="RNaseH-like_sf"/>
</dbReference>
<evidence type="ECO:0000313" key="2">
    <source>
        <dbReference type="WBParaSite" id="SVE_0737900.1"/>
    </source>
</evidence>
<dbReference type="SUPFAM" id="SSF53098">
    <property type="entry name" value="Ribonuclease H-like"/>
    <property type="match status" value="1"/>
</dbReference>
<dbReference type="Proteomes" id="UP000035680">
    <property type="component" value="Unassembled WGS sequence"/>
</dbReference>
<name>A0A0K0FEU1_STRVS</name>
<reference evidence="2" key="2">
    <citation type="submission" date="2015-08" db="UniProtKB">
        <authorList>
            <consortium name="WormBaseParasite"/>
        </authorList>
    </citation>
    <scope>IDENTIFICATION</scope>
</reference>
<dbReference type="WBParaSite" id="SVE_0737900.1">
    <property type="protein sequence ID" value="SVE_0737900.1"/>
    <property type="gene ID" value="SVE_0737900"/>
</dbReference>
<dbReference type="GO" id="GO:0003676">
    <property type="term" value="F:nucleic acid binding"/>
    <property type="evidence" value="ECO:0007669"/>
    <property type="project" value="InterPro"/>
</dbReference>
<proteinExistence type="predicted"/>
<evidence type="ECO:0000313" key="1">
    <source>
        <dbReference type="Proteomes" id="UP000035680"/>
    </source>
</evidence>
<organism evidence="1 2">
    <name type="scientific">Strongyloides venezuelensis</name>
    <name type="common">Threadworm</name>
    <dbReference type="NCBI Taxonomy" id="75913"/>
    <lineage>
        <taxon>Eukaryota</taxon>
        <taxon>Metazoa</taxon>
        <taxon>Ecdysozoa</taxon>
        <taxon>Nematoda</taxon>
        <taxon>Chromadorea</taxon>
        <taxon>Rhabditida</taxon>
        <taxon>Tylenchina</taxon>
        <taxon>Panagrolaimomorpha</taxon>
        <taxon>Strongyloidoidea</taxon>
        <taxon>Strongyloididae</taxon>
        <taxon>Strongyloides</taxon>
    </lineage>
</organism>
<sequence>MKHFLELRGQEKIINNLAEKISKFLQSCLICKKRNAYMKRTGLEFTHVNLEYPNECWALDLMNLKRADCKYVLLVIDTYSRYIVGLVGLNKFTFNERRAQRVSIYGKRLVSRASSDKRSGAATYLHHYAKKTDFQDSI</sequence>
<accession>A0A0K0FEU1</accession>